<gene>
    <name evidence="4" type="ORF">LAESUDRAFT_809226</name>
</gene>
<reference evidence="4 5" key="1">
    <citation type="journal article" date="2016" name="Mol. Biol. Evol.">
        <title>Comparative Genomics of Early-Diverging Mushroom-Forming Fungi Provides Insights into the Origins of Lignocellulose Decay Capabilities.</title>
        <authorList>
            <person name="Nagy L.G."/>
            <person name="Riley R."/>
            <person name="Tritt A."/>
            <person name="Adam C."/>
            <person name="Daum C."/>
            <person name="Floudas D."/>
            <person name="Sun H."/>
            <person name="Yadav J.S."/>
            <person name="Pangilinan J."/>
            <person name="Larsson K.H."/>
            <person name="Matsuura K."/>
            <person name="Barry K."/>
            <person name="Labutti K."/>
            <person name="Kuo R."/>
            <person name="Ohm R.A."/>
            <person name="Bhattacharya S.S."/>
            <person name="Shirouzu T."/>
            <person name="Yoshinaga Y."/>
            <person name="Martin F.M."/>
            <person name="Grigoriev I.V."/>
            <person name="Hibbett D.S."/>
        </authorList>
    </citation>
    <scope>NUCLEOTIDE SEQUENCE [LARGE SCALE GENOMIC DNA]</scope>
    <source>
        <strain evidence="4 5">93-53</strain>
    </source>
</reference>
<dbReference type="RefSeq" id="XP_040768993.1">
    <property type="nucleotide sequence ID" value="XM_040914123.1"/>
</dbReference>
<evidence type="ECO:0000256" key="2">
    <source>
        <dbReference type="SAM" id="Phobius"/>
    </source>
</evidence>
<evidence type="ECO:0000313" key="5">
    <source>
        <dbReference type="Proteomes" id="UP000076871"/>
    </source>
</evidence>
<evidence type="ECO:0000259" key="3">
    <source>
        <dbReference type="PROSITE" id="PS50103"/>
    </source>
</evidence>
<protein>
    <recommendedName>
        <fullName evidence="3">C3H1-type domain-containing protein</fullName>
    </recommendedName>
</protein>
<dbReference type="Proteomes" id="UP000076871">
    <property type="component" value="Unassembled WGS sequence"/>
</dbReference>
<dbReference type="InParanoid" id="A0A165H516"/>
<feature type="transmembrane region" description="Helical" evidence="2">
    <location>
        <begin position="394"/>
        <end position="412"/>
    </location>
</feature>
<keyword evidence="2" id="KW-0812">Transmembrane</keyword>
<keyword evidence="1" id="KW-0479">Metal-binding</keyword>
<dbReference type="SMART" id="SM00356">
    <property type="entry name" value="ZnF_C3H1"/>
    <property type="match status" value="1"/>
</dbReference>
<accession>A0A165H516</accession>
<dbReference type="PROSITE" id="PS50103">
    <property type="entry name" value="ZF_C3H1"/>
    <property type="match status" value="1"/>
</dbReference>
<dbReference type="GO" id="GO:0008270">
    <property type="term" value="F:zinc ion binding"/>
    <property type="evidence" value="ECO:0007669"/>
    <property type="project" value="UniProtKB-KW"/>
</dbReference>
<keyword evidence="1" id="KW-0863">Zinc-finger</keyword>
<feature type="zinc finger region" description="C3H1-type" evidence="1">
    <location>
        <begin position="141"/>
        <end position="168"/>
    </location>
</feature>
<dbReference type="InterPro" id="IPR000571">
    <property type="entry name" value="Znf_CCCH"/>
</dbReference>
<keyword evidence="5" id="KW-1185">Reference proteome</keyword>
<feature type="transmembrane region" description="Helical" evidence="2">
    <location>
        <begin position="368"/>
        <end position="388"/>
    </location>
</feature>
<dbReference type="EMBL" id="KV427607">
    <property type="protein sequence ID" value="KZT11253.1"/>
    <property type="molecule type" value="Genomic_DNA"/>
</dbReference>
<feature type="domain" description="C3H1-type" evidence="3">
    <location>
        <begin position="141"/>
        <end position="168"/>
    </location>
</feature>
<keyword evidence="1" id="KW-0862">Zinc</keyword>
<feature type="transmembrane region" description="Helical" evidence="2">
    <location>
        <begin position="419"/>
        <end position="436"/>
    </location>
</feature>
<evidence type="ECO:0000313" key="4">
    <source>
        <dbReference type="EMBL" id="KZT11253.1"/>
    </source>
</evidence>
<keyword evidence="2" id="KW-0472">Membrane</keyword>
<organism evidence="4 5">
    <name type="scientific">Laetiporus sulphureus 93-53</name>
    <dbReference type="NCBI Taxonomy" id="1314785"/>
    <lineage>
        <taxon>Eukaryota</taxon>
        <taxon>Fungi</taxon>
        <taxon>Dikarya</taxon>
        <taxon>Basidiomycota</taxon>
        <taxon>Agaricomycotina</taxon>
        <taxon>Agaricomycetes</taxon>
        <taxon>Polyporales</taxon>
        <taxon>Laetiporus</taxon>
    </lineage>
</organism>
<keyword evidence="2" id="KW-1133">Transmembrane helix</keyword>
<proteinExistence type="predicted"/>
<evidence type="ECO:0000256" key="1">
    <source>
        <dbReference type="PROSITE-ProRule" id="PRU00723"/>
    </source>
</evidence>
<dbReference type="AlphaFoldDB" id="A0A165H516"/>
<sequence length="444" mass="48781">MSSMDSETATRTICPHIAYYGRCGDTTGTHAHSKPCASRYSHTIMDVARLNALVDVANPSRVSRELVLEYIAGRDVFGVPACNSSGWRLVLTERNNAGHGAAATRTITVEDFLINVATKNLEDKVAAAGMINSPRMARRGDTYRTLCRNNRDGLCPNGSRCPNDHSLIETMRMQRIASNTHHRAAIVYVSIKYVNRDSWQVVAKVRARQGETDPFSVPTMLPVPLFAADQSLDRALRKIESKMARRDALALGRTIPAQVPSENPPPYSAVQAQAPTDEYYGTSTVSSSISVATQHARVSVVIQPTDTPTMPSPAYTMPSASSPVTNYRESPFQREREPLVHSSNLSTRFTNYGTTSQQQAVGEHVSEFFGYLVCFASLAAIMGFFIWAIYNYGVWIVLGCVLAVQMLASAIVEYGFKETVAFLLVFGSFAWALYNMEFTGSLSV</sequence>
<dbReference type="GeneID" id="63831151"/>
<name>A0A165H516_9APHY</name>